<sequence>MEYACWLLLSLWLHVVRMAGASRSELIMYVLSDQAVQQFPDGSRRFSGSGGFALADWGLGGLGVGGLSGGVQALTIETSKGLFAGGGFGSARIRLNDASNTAAYGPGFDANQMLARNGGGFAAARPLRAELSQAVRQAASR</sequence>
<evidence type="ECO:0000313" key="2">
    <source>
        <dbReference type="EMBL" id="APT59884.1"/>
    </source>
</evidence>
<dbReference type="EMBL" id="CP015584">
    <property type="protein sequence ID" value="APT59884.1"/>
    <property type="molecule type" value="Genomic_DNA"/>
</dbReference>
<dbReference type="STRING" id="257708.RGI145_21520"/>
<reference evidence="2 3" key="1">
    <citation type="submission" date="2016-05" db="EMBL/GenBank/DDBJ databases">
        <title>Complete Genome and Methylome Analysis of Psychrotrophic Bacterial Isolates from Antarctic Lake Untersee.</title>
        <authorList>
            <person name="Fomenkov A."/>
            <person name="Akimov V.N."/>
            <person name="Vasilyeva L.V."/>
            <person name="Andersen D."/>
            <person name="Vincze T."/>
            <person name="Roberts R.J."/>
        </authorList>
    </citation>
    <scope>NUCLEOTIDE SEQUENCE [LARGE SCALE GENOMIC DNA]</scope>
    <source>
        <strain evidence="2 3">U14-5</strain>
    </source>
</reference>
<dbReference type="KEGG" id="rgi:RGI145_21520"/>
<feature type="domain" description="Ysc84 actin-binding" evidence="1">
    <location>
        <begin position="18"/>
        <end position="133"/>
    </location>
</feature>
<organism evidence="2 3">
    <name type="scientific">Roseomonas gilardii</name>
    <dbReference type="NCBI Taxonomy" id="257708"/>
    <lineage>
        <taxon>Bacteria</taxon>
        <taxon>Pseudomonadati</taxon>
        <taxon>Pseudomonadota</taxon>
        <taxon>Alphaproteobacteria</taxon>
        <taxon>Acetobacterales</taxon>
        <taxon>Roseomonadaceae</taxon>
        <taxon>Roseomonas</taxon>
    </lineage>
</organism>
<name>A0A1L7AME1_9PROT</name>
<protein>
    <recommendedName>
        <fullName evidence="1">Ysc84 actin-binding domain-containing protein</fullName>
    </recommendedName>
</protein>
<dbReference type="InterPro" id="IPR007461">
    <property type="entry name" value="Ysc84_actin-binding"/>
</dbReference>
<dbReference type="Proteomes" id="UP000185494">
    <property type="component" value="Chromosome 2"/>
</dbReference>
<gene>
    <name evidence="2" type="ORF">RGI145_21520</name>
</gene>
<dbReference type="Pfam" id="PF04366">
    <property type="entry name" value="Ysc84"/>
    <property type="match status" value="1"/>
</dbReference>
<proteinExistence type="predicted"/>
<accession>A0A1L7AME1</accession>
<evidence type="ECO:0000313" key="3">
    <source>
        <dbReference type="Proteomes" id="UP000185494"/>
    </source>
</evidence>
<evidence type="ECO:0000259" key="1">
    <source>
        <dbReference type="Pfam" id="PF04366"/>
    </source>
</evidence>
<dbReference type="AlphaFoldDB" id="A0A1L7AME1"/>